<dbReference type="PROSITE" id="PS51736">
    <property type="entry name" value="RECOMBINASES_3"/>
    <property type="match status" value="1"/>
</dbReference>
<dbReference type="EMBL" id="CYZT01000040">
    <property type="protein sequence ID" value="CUO06506.1"/>
    <property type="molecule type" value="Genomic_DNA"/>
</dbReference>
<accession>A0A174C479</accession>
<dbReference type="Pfam" id="PF13408">
    <property type="entry name" value="Zn_ribbon_recom"/>
    <property type="match status" value="1"/>
</dbReference>
<feature type="coiled-coil region" evidence="1">
    <location>
        <begin position="387"/>
        <end position="414"/>
    </location>
</feature>
<dbReference type="PANTHER" id="PTHR30461">
    <property type="entry name" value="DNA-INVERTASE FROM LAMBDOID PROPHAGE"/>
    <property type="match status" value="1"/>
</dbReference>
<dbReference type="InterPro" id="IPR011109">
    <property type="entry name" value="DNA_bind_recombinase_dom"/>
</dbReference>
<sequence length="522" mass="60243">MKAVIYARYSSDNQREESIEGQLRECTAYCVKNDITILRTYIDRALSAKTDNRPDFQRMVKDSAKGLFDVVIVWKLDRFARNRYDSAHYKAQLRKYGVKVLSATENISEGPEGIILESMLEGMAEYYSAELSEKVIRGHTENALKCKYNGGTPTFGYVIDKDMQYQLDPRTAPVVLEIFTRYDQGATMKEIMEEMRQKGVTTVRGKKIDLTFMARLLKNRKYIGEYSYREIVTPGGIPAIVPQDLFDRVQKRLAANRKAPARHKAEDDYLLTTKLFCGTCGAMMVGESGTSASKGRKYHYYRCVNTKKQKSCNAKHKSIRKTPIENAVVNAVMAKVMDDNFVEYIADTVMDIQTRESSVLPALRHQLEETERGITNMLNAIQMGIINASTKQRLDELEDRKADIELQIIQEEMKHPMLTREDVTYWICRFRTLDVSKLEERRRLIDSFVNSVTVFDDYILITFNYKEGEERLDFTDIESSDLQSVRGPWVSPIRAHPLFNNLQISFESGTEMYYFFLFAAYM</sequence>
<dbReference type="InterPro" id="IPR025827">
    <property type="entry name" value="Zn_ribbon_recom_dom"/>
</dbReference>
<dbReference type="Gene3D" id="3.90.1750.20">
    <property type="entry name" value="Putative Large Serine Recombinase, Chain B, Domain 2"/>
    <property type="match status" value="1"/>
</dbReference>
<keyword evidence="1" id="KW-0175">Coiled coil</keyword>
<dbReference type="AlphaFoldDB" id="A0A174C479"/>
<evidence type="ECO:0000313" key="5">
    <source>
        <dbReference type="Proteomes" id="UP000095746"/>
    </source>
</evidence>
<proteinExistence type="predicted"/>
<evidence type="ECO:0000256" key="1">
    <source>
        <dbReference type="SAM" id="Coils"/>
    </source>
</evidence>
<dbReference type="Proteomes" id="UP000095746">
    <property type="component" value="Unassembled WGS sequence"/>
</dbReference>
<dbReference type="InterPro" id="IPR050639">
    <property type="entry name" value="SSR_resolvase"/>
</dbReference>
<protein>
    <submittedName>
        <fullName evidence="4">Resolvase, N terminal domain</fullName>
    </submittedName>
</protein>
<evidence type="ECO:0000313" key="4">
    <source>
        <dbReference type="EMBL" id="CUO06506.1"/>
    </source>
</evidence>
<dbReference type="SMART" id="SM00857">
    <property type="entry name" value="Resolvase"/>
    <property type="match status" value="1"/>
</dbReference>
<name>A0A174C479_FLAPL</name>
<dbReference type="Gene3D" id="3.40.50.1390">
    <property type="entry name" value="Resolvase, N-terminal catalytic domain"/>
    <property type="match status" value="1"/>
</dbReference>
<evidence type="ECO:0000259" key="3">
    <source>
        <dbReference type="PROSITE" id="PS51737"/>
    </source>
</evidence>
<feature type="domain" description="Resolvase/invertase-type recombinase catalytic" evidence="2">
    <location>
        <begin position="2"/>
        <end position="146"/>
    </location>
</feature>
<gene>
    <name evidence="4" type="ORF">ERS852411_00911</name>
</gene>
<dbReference type="GO" id="GO:0000150">
    <property type="term" value="F:DNA strand exchange activity"/>
    <property type="evidence" value="ECO:0007669"/>
    <property type="project" value="InterPro"/>
</dbReference>
<evidence type="ECO:0000259" key="2">
    <source>
        <dbReference type="PROSITE" id="PS51736"/>
    </source>
</evidence>
<dbReference type="InterPro" id="IPR036162">
    <property type="entry name" value="Resolvase-like_N_sf"/>
</dbReference>
<dbReference type="Pfam" id="PF07508">
    <property type="entry name" value="Recombinase"/>
    <property type="match status" value="1"/>
</dbReference>
<reference evidence="4 5" key="1">
    <citation type="submission" date="2015-09" db="EMBL/GenBank/DDBJ databases">
        <authorList>
            <consortium name="Pathogen Informatics"/>
        </authorList>
    </citation>
    <scope>NUCLEOTIDE SEQUENCE [LARGE SCALE GENOMIC DNA]</scope>
    <source>
        <strain evidence="4 5">2789STDY5608854</strain>
    </source>
</reference>
<dbReference type="SUPFAM" id="SSF53041">
    <property type="entry name" value="Resolvase-like"/>
    <property type="match status" value="1"/>
</dbReference>
<dbReference type="PROSITE" id="PS51737">
    <property type="entry name" value="RECOMBINASE_DNA_BIND"/>
    <property type="match status" value="1"/>
</dbReference>
<feature type="domain" description="Recombinase" evidence="3">
    <location>
        <begin position="154"/>
        <end position="259"/>
    </location>
</feature>
<dbReference type="Pfam" id="PF00239">
    <property type="entry name" value="Resolvase"/>
    <property type="match status" value="1"/>
</dbReference>
<dbReference type="InterPro" id="IPR038109">
    <property type="entry name" value="DNA_bind_recomb_sf"/>
</dbReference>
<dbReference type="GO" id="GO:0003677">
    <property type="term" value="F:DNA binding"/>
    <property type="evidence" value="ECO:0007669"/>
    <property type="project" value="InterPro"/>
</dbReference>
<organism evidence="4 5">
    <name type="scientific">Flavonifractor plautii</name>
    <name type="common">Fusobacterium plautii</name>
    <dbReference type="NCBI Taxonomy" id="292800"/>
    <lineage>
        <taxon>Bacteria</taxon>
        <taxon>Bacillati</taxon>
        <taxon>Bacillota</taxon>
        <taxon>Clostridia</taxon>
        <taxon>Eubacteriales</taxon>
        <taxon>Oscillospiraceae</taxon>
        <taxon>Flavonifractor</taxon>
    </lineage>
</organism>
<dbReference type="CDD" id="cd00338">
    <property type="entry name" value="Ser_Recombinase"/>
    <property type="match status" value="1"/>
</dbReference>
<dbReference type="InterPro" id="IPR006119">
    <property type="entry name" value="Resolv_N"/>
</dbReference>
<dbReference type="PANTHER" id="PTHR30461:SF23">
    <property type="entry name" value="DNA RECOMBINASE-RELATED"/>
    <property type="match status" value="1"/>
</dbReference>